<dbReference type="SUPFAM" id="SSF69322">
    <property type="entry name" value="Tricorn protease domain 2"/>
    <property type="match status" value="1"/>
</dbReference>
<dbReference type="PANTHER" id="PTHR35492">
    <property type="entry name" value="TRANSDUCIN/WD40 REPEAT-LIKE SUPERFAMILY PROTEIN"/>
    <property type="match status" value="1"/>
</dbReference>
<dbReference type="Proteomes" id="UP001497444">
    <property type="component" value="Chromosome 19"/>
</dbReference>
<dbReference type="Pfam" id="PF25465">
    <property type="entry name" value="Beta-prop_At4g14310"/>
    <property type="match status" value="1"/>
</dbReference>
<feature type="region of interest" description="Disordered" evidence="1">
    <location>
        <begin position="1"/>
        <end position="57"/>
    </location>
</feature>
<keyword evidence="4" id="KW-1185">Reference proteome</keyword>
<dbReference type="Gene3D" id="2.130.10.10">
    <property type="entry name" value="YVTN repeat-like/Quinoprotein amine dehydrogenase"/>
    <property type="match status" value="1"/>
</dbReference>
<evidence type="ECO:0000313" key="4">
    <source>
        <dbReference type="Proteomes" id="UP001497444"/>
    </source>
</evidence>
<evidence type="ECO:0000256" key="1">
    <source>
        <dbReference type="SAM" id="MobiDB-lite"/>
    </source>
</evidence>
<dbReference type="InterPro" id="IPR015943">
    <property type="entry name" value="WD40/YVTN_repeat-like_dom_sf"/>
</dbReference>
<accession>A0ABP0WPV5</accession>
<feature type="region of interest" description="Disordered" evidence="1">
    <location>
        <begin position="368"/>
        <end position="391"/>
    </location>
</feature>
<gene>
    <name evidence="3" type="ORF">CSSPJE1EN1_LOCUS12983</name>
</gene>
<feature type="region of interest" description="Disordered" evidence="1">
    <location>
        <begin position="74"/>
        <end position="102"/>
    </location>
</feature>
<feature type="domain" description="At4g14310 8-bladed propeller" evidence="2">
    <location>
        <begin position="544"/>
        <end position="824"/>
    </location>
</feature>
<dbReference type="InterPro" id="IPR045289">
    <property type="entry name" value="At4g14310-like"/>
</dbReference>
<sequence length="831" mass="90475">MGPLRKKGRGAGGGKTEALAPGEELPGISPELDNNKVRSVTMNGRKESITKSSSSASAAFESLNAASRFGLSVRVSNQRKSEPTSSENTPRSHLKISPRETPSPQLAALKSAIFTKENADQVTLQNVTKSPALEHTCNRERHCEAASSERFQNVFHGRLSRLEGKVSQIAAELRETKALLEENNRICSNALFVDLQTKVANIERALTSGLASNGEIAGHMRAVFGGEDLKERSSLQQRLLNSRPSLHEKLIGNRADLYEKLKHNRELLCNKLATLGGRDRVSAGNCDEGAMVAAEFLLSLDEAQKLGELKPGGDSSEVEADNPQVQINEGSQTMQATVLQSNALESLTCDEDPLSDDETDQDYCLPLGALESPTGARSQEPTFDEEPEESLHSIGDKTAVAGWFVKEGEGIAFAHDDGSCSYYDVPNMEEKARYSGPKNVSKGEWGDCWVIRASGSDGCSRQYFIAAAAGGARSAAAFCSWDLYDRTIAAYHCDSAPPTSSSPAFFTVDSPEHAGFSHPGLEPNRRSFLDTWAQNRNTSGVPAKASLWWYRPCGALVASAGTCLNTVSLYDIRDGECMMKWDTKNAVASMDFSSPVQWRTSSRLVVVEDEGLSLWDVEGMEGQRLHNVNLVGKQPRALHVHNMDAECSGGVRQRLSSSDQHNDGVLCTNEAVNVLDFRVPAGIAMKIPTFGEQVYSVFTNGDMVLAGTGNVKIKAQTEVLRGGTENVKPSVTTQCCKVNQWSIREGKPMNVYALPEGEGKTSHAAINQVWGDARSVMALNERGLYIFNADQGMELQDVICADNSALQTFDYANSRLLLVSRDRPPLWRNWP</sequence>
<dbReference type="PANTHER" id="PTHR35492:SF1">
    <property type="entry name" value="TRANSDUCIN_WD40 REPEAT-LIKE SUPERFAMILY PROTEIN"/>
    <property type="match status" value="1"/>
</dbReference>
<dbReference type="EMBL" id="OZ020114">
    <property type="protein sequence ID" value="CAK9267505.1"/>
    <property type="molecule type" value="Genomic_DNA"/>
</dbReference>
<evidence type="ECO:0000259" key="2">
    <source>
        <dbReference type="Pfam" id="PF25465"/>
    </source>
</evidence>
<protein>
    <recommendedName>
        <fullName evidence="2">At4g14310 8-bladed propeller domain-containing protein</fullName>
    </recommendedName>
</protein>
<proteinExistence type="predicted"/>
<reference evidence="3" key="1">
    <citation type="submission" date="2024-02" db="EMBL/GenBank/DDBJ databases">
        <authorList>
            <consortium name="ELIXIR-Norway"/>
            <consortium name="Elixir Norway"/>
        </authorList>
    </citation>
    <scope>NUCLEOTIDE SEQUENCE</scope>
</reference>
<organism evidence="3 4">
    <name type="scientific">Sphagnum jensenii</name>
    <dbReference type="NCBI Taxonomy" id="128206"/>
    <lineage>
        <taxon>Eukaryota</taxon>
        <taxon>Viridiplantae</taxon>
        <taxon>Streptophyta</taxon>
        <taxon>Embryophyta</taxon>
        <taxon>Bryophyta</taxon>
        <taxon>Sphagnophytina</taxon>
        <taxon>Sphagnopsida</taxon>
        <taxon>Sphagnales</taxon>
        <taxon>Sphagnaceae</taxon>
        <taxon>Sphagnum</taxon>
    </lineage>
</organism>
<name>A0ABP0WPV5_9BRYO</name>
<feature type="compositionally biased region" description="Polar residues" evidence="1">
    <location>
        <begin position="74"/>
        <end position="91"/>
    </location>
</feature>
<evidence type="ECO:0000313" key="3">
    <source>
        <dbReference type="EMBL" id="CAK9267505.1"/>
    </source>
</evidence>
<dbReference type="InterPro" id="IPR057442">
    <property type="entry name" value="Beta-prop_At4g14310"/>
</dbReference>